<dbReference type="InterPro" id="IPR027417">
    <property type="entry name" value="P-loop_NTPase"/>
</dbReference>
<keyword evidence="3" id="KW-1185">Reference proteome</keyword>
<dbReference type="RefSeq" id="WP_376920196.1">
    <property type="nucleotide sequence ID" value="NZ_JBHRSW010000017.1"/>
</dbReference>
<dbReference type="PANTHER" id="PTHR23077">
    <property type="entry name" value="AAA-FAMILY ATPASE"/>
    <property type="match status" value="1"/>
</dbReference>
<gene>
    <name evidence="2" type="ORF">ACFOHL_10550</name>
</gene>
<evidence type="ECO:0000259" key="1">
    <source>
        <dbReference type="SMART" id="SM00382"/>
    </source>
</evidence>
<organism evidence="2 3">
    <name type="scientific">Agaribacter flavus</name>
    <dbReference type="NCBI Taxonomy" id="1902781"/>
    <lineage>
        <taxon>Bacteria</taxon>
        <taxon>Pseudomonadati</taxon>
        <taxon>Pseudomonadota</taxon>
        <taxon>Gammaproteobacteria</taxon>
        <taxon>Alteromonadales</taxon>
        <taxon>Alteromonadaceae</taxon>
        <taxon>Agaribacter</taxon>
    </lineage>
</organism>
<dbReference type="PANTHER" id="PTHR23077:SF198">
    <property type="entry name" value="ATP-DEPENDENT ZINC METALLOPROTEASE FTSH"/>
    <property type="match status" value="1"/>
</dbReference>
<dbReference type="EMBL" id="JBHRSW010000017">
    <property type="protein sequence ID" value="MFC3122062.1"/>
    <property type="molecule type" value="Genomic_DNA"/>
</dbReference>
<accession>A0ABV7FT91</accession>
<name>A0ABV7FT91_9ALTE</name>
<dbReference type="InterPro" id="IPR003593">
    <property type="entry name" value="AAA+_ATPase"/>
</dbReference>
<feature type="domain" description="AAA+ ATPase" evidence="1">
    <location>
        <begin position="121"/>
        <end position="253"/>
    </location>
</feature>
<dbReference type="Proteomes" id="UP001595478">
    <property type="component" value="Unassembled WGS sequence"/>
</dbReference>
<proteinExistence type="predicted"/>
<dbReference type="Gene3D" id="3.40.50.300">
    <property type="entry name" value="P-loop containing nucleotide triphosphate hydrolases"/>
    <property type="match status" value="1"/>
</dbReference>
<sequence>MATAEQIKALLKSHADRDDTRFYSLAIQLAAKEARKGHTKLADDIKNIIEKSQTSNMKPVSSAPVQLKKVNSGELQGLLEHTSHSVRLNELVLSPEIVTRFEKIIFEQRQKDKLSRFGLAPSRKLMFVGPPGTGKTMSASMLATELKLPMYTIVLDSLITRFMGETASKLRSIFDHIAQTRAVYLFDEFDAIGAQRGAANDVGEIRRILNSFLMFVEQDNSDSLIVAATNHPELLDRALNRRFDQFISFSKPDQPQIAELIERTLALFDLDQVSMSPILDTAAGLSAAEVTQACEDAAKEFVLHNDALVDEEILLAAFERRKSGKSLFNY</sequence>
<dbReference type="SUPFAM" id="SSF52540">
    <property type="entry name" value="P-loop containing nucleoside triphosphate hydrolases"/>
    <property type="match status" value="1"/>
</dbReference>
<dbReference type="InterPro" id="IPR050168">
    <property type="entry name" value="AAA_ATPase_domain"/>
</dbReference>
<protein>
    <submittedName>
        <fullName evidence="2">AAA family ATPase</fullName>
    </submittedName>
</protein>
<dbReference type="InterPro" id="IPR003959">
    <property type="entry name" value="ATPase_AAA_core"/>
</dbReference>
<dbReference type="SMART" id="SM00382">
    <property type="entry name" value="AAA"/>
    <property type="match status" value="1"/>
</dbReference>
<evidence type="ECO:0000313" key="3">
    <source>
        <dbReference type="Proteomes" id="UP001595478"/>
    </source>
</evidence>
<reference evidence="3" key="1">
    <citation type="journal article" date="2019" name="Int. J. Syst. Evol. Microbiol.">
        <title>The Global Catalogue of Microorganisms (GCM) 10K type strain sequencing project: providing services to taxonomists for standard genome sequencing and annotation.</title>
        <authorList>
            <consortium name="The Broad Institute Genomics Platform"/>
            <consortium name="The Broad Institute Genome Sequencing Center for Infectious Disease"/>
            <person name="Wu L."/>
            <person name="Ma J."/>
        </authorList>
    </citation>
    <scope>NUCLEOTIDE SEQUENCE [LARGE SCALE GENOMIC DNA]</scope>
    <source>
        <strain evidence="3">KCTC 52473</strain>
    </source>
</reference>
<evidence type="ECO:0000313" key="2">
    <source>
        <dbReference type="EMBL" id="MFC3122062.1"/>
    </source>
</evidence>
<dbReference type="CDD" id="cd19481">
    <property type="entry name" value="RecA-like_protease"/>
    <property type="match status" value="1"/>
</dbReference>
<comment type="caution">
    <text evidence="2">The sequence shown here is derived from an EMBL/GenBank/DDBJ whole genome shotgun (WGS) entry which is preliminary data.</text>
</comment>
<dbReference type="Pfam" id="PF00004">
    <property type="entry name" value="AAA"/>
    <property type="match status" value="1"/>
</dbReference>